<evidence type="ECO:0000256" key="4">
    <source>
        <dbReference type="ARBA" id="ARBA00022989"/>
    </source>
</evidence>
<dbReference type="EMBL" id="QEWQ01000004">
    <property type="protein sequence ID" value="PWD80930.1"/>
    <property type="molecule type" value="Genomic_DNA"/>
</dbReference>
<evidence type="ECO:0000256" key="8">
    <source>
        <dbReference type="SAM" id="SignalP"/>
    </source>
</evidence>
<organism evidence="10 11">
    <name type="scientific">Ignatzschineria ureiclastica</name>
    <dbReference type="NCBI Taxonomy" id="472582"/>
    <lineage>
        <taxon>Bacteria</taxon>
        <taxon>Pseudomonadati</taxon>
        <taxon>Pseudomonadota</taxon>
        <taxon>Gammaproteobacteria</taxon>
        <taxon>Cardiobacteriales</taxon>
        <taxon>Ignatzschineriaceae</taxon>
        <taxon>Ignatzschineria</taxon>
    </lineage>
</organism>
<keyword evidence="2 7" id="KW-0812">Transmembrane</keyword>
<feature type="coiled-coil region" evidence="6">
    <location>
        <begin position="93"/>
        <end position="176"/>
    </location>
</feature>
<evidence type="ECO:0000256" key="2">
    <source>
        <dbReference type="ARBA" id="ARBA00022692"/>
    </source>
</evidence>
<proteinExistence type="predicted"/>
<feature type="chain" id="PRO_5015724674" evidence="8">
    <location>
        <begin position="22"/>
        <end position="236"/>
    </location>
</feature>
<dbReference type="GO" id="GO:0016020">
    <property type="term" value="C:membrane"/>
    <property type="evidence" value="ECO:0007669"/>
    <property type="project" value="UniProtKB-SubCell"/>
</dbReference>
<dbReference type="SMART" id="SM00287">
    <property type="entry name" value="SH3b"/>
    <property type="match status" value="1"/>
</dbReference>
<dbReference type="AlphaFoldDB" id="A0A2U2AE59"/>
<accession>A0A2U2AE59</accession>
<dbReference type="InterPro" id="IPR016476">
    <property type="entry name" value="SH3_dom_pro"/>
</dbReference>
<evidence type="ECO:0000256" key="6">
    <source>
        <dbReference type="SAM" id="Coils"/>
    </source>
</evidence>
<dbReference type="PROSITE" id="PS51781">
    <property type="entry name" value="SH3B"/>
    <property type="match status" value="1"/>
</dbReference>
<evidence type="ECO:0000313" key="11">
    <source>
        <dbReference type="Proteomes" id="UP000245020"/>
    </source>
</evidence>
<keyword evidence="11" id="KW-1185">Reference proteome</keyword>
<reference evidence="11" key="1">
    <citation type="submission" date="2018-05" db="EMBL/GenBank/DDBJ databases">
        <title>Ignatzschineria dubaiensis sp. nov., isolated from necrotic foot tissues of dromedaries (Camelus dromedarius) and associated maggots in Dubai, United Arab Emirates.</title>
        <authorList>
            <person name="Tsang C.C."/>
            <person name="Tang J.Y.M."/>
            <person name="Fong J.Y.H."/>
            <person name="Kinne J."/>
            <person name="Lee H.H."/>
            <person name="Joseph M."/>
            <person name="Jose S."/>
            <person name="Schuster R.K."/>
            <person name="Tang Y."/>
            <person name="Sivakumar S."/>
            <person name="Chen J.H.K."/>
            <person name="Teng J.L.L."/>
            <person name="Lau S.K.P."/>
            <person name="Wernery U."/>
            <person name="Woo P.C.Y."/>
        </authorList>
    </citation>
    <scope>NUCLEOTIDE SEQUENCE [LARGE SCALE GENOMIC DNA]</scope>
    <source>
        <strain evidence="11">KCTC 22644</strain>
    </source>
</reference>
<evidence type="ECO:0000256" key="1">
    <source>
        <dbReference type="ARBA" id="ARBA00004167"/>
    </source>
</evidence>
<evidence type="ECO:0000256" key="7">
    <source>
        <dbReference type="SAM" id="Phobius"/>
    </source>
</evidence>
<dbReference type="RefSeq" id="WP_109189581.1">
    <property type="nucleotide sequence ID" value="NZ_BMYA01000002.1"/>
</dbReference>
<evidence type="ECO:0000256" key="5">
    <source>
        <dbReference type="ARBA" id="ARBA00023136"/>
    </source>
</evidence>
<sequence>MMKASKRLLTLALLTSCFALASAEQLYISDKLQAPVRAGSGDNYRITKMINAGEPVEKLATRNGYVQIRYDGNRTGWIHSQFLMDEPSARNYIEEAKARYEPLLKENESLEAEIERLKQQEESNIQKLNDEKNAMASEVEILTAENEALKLEIVELKKLYSHEMELAQKNEELNKQDHVQKVEITRLKQENTRLQDANRSNEWTVGALILLGGIILGSAILPRLFAKTRRKRSWDF</sequence>
<dbReference type="OrthoDB" id="9790951at2"/>
<dbReference type="Pfam" id="PF08239">
    <property type="entry name" value="SH3_3"/>
    <property type="match status" value="1"/>
</dbReference>
<feature type="domain" description="SH3b" evidence="9">
    <location>
        <begin position="23"/>
        <end position="87"/>
    </location>
</feature>
<evidence type="ECO:0000256" key="3">
    <source>
        <dbReference type="ARBA" id="ARBA00022729"/>
    </source>
</evidence>
<comment type="caution">
    <text evidence="10">The sequence shown here is derived from an EMBL/GenBank/DDBJ whole genome shotgun (WGS) entry which is preliminary data.</text>
</comment>
<keyword evidence="6" id="KW-0175">Coiled coil</keyword>
<feature type="signal peptide" evidence="8">
    <location>
        <begin position="1"/>
        <end position="21"/>
    </location>
</feature>
<dbReference type="NCBIfam" id="TIGR04211">
    <property type="entry name" value="SH3_and_anchor"/>
    <property type="match status" value="1"/>
</dbReference>
<name>A0A2U2AE59_9GAMM</name>
<dbReference type="Gene3D" id="2.30.30.40">
    <property type="entry name" value="SH3 Domains"/>
    <property type="match status" value="1"/>
</dbReference>
<evidence type="ECO:0000313" key="10">
    <source>
        <dbReference type="EMBL" id="PWD80930.1"/>
    </source>
</evidence>
<evidence type="ECO:0000259" key="9">
    <source>
        <dbReference type="PROSITE" id="PS51781"/>
    </source>
</evidence>
<comment type="subcellular location">
    <subcellularLocation>
        <location evidence="1">Membrane</location>
        <topology evidence="1">Single-pass membrane protein</topology>
    </subcellularLocation>
</comment>
<keyword evidence="4 7" id="KW-1133">Transmembrane helix</keyword>
<keyword evidence="5 7" id="KW-0472">Membrane</keyword>
<dbReference type="Proteomes" id="UP000245020">
    <property type="component" value="Unassembled WGS sequence"/>
</dbReference>
<keyword evidence="3 8" id="KW-0732">Signal</keyword>
<feature type="transmembrane region" description="Helical" evidence="7">
    <location>
        <begin position="203"/>
        <end position="226"/>
    </location>
</feature>
<dbReference type="InterPro" id="IPR003646">
    <property type="entry name" value="SH3-like_bac-type"/>
</dbReference>
<protein>
    <submittedName>
        <fullName evidence="10">TIGR04211 family SH3 domain-containing protein</fullName>
    </submittedName>
</protein>
<gene>
    <name evidence="10" type="ORF">DC083_07450</name>
</gene>